<name>A0A1S3XA43_TOBAC</name>
<protein>
    <recommendedName>
        <fullName evidence="1">Aminotransferase-like plant mobile domain-containing protein</fullName>
    </recommendedName>
</protein>
<dbReference type="PANTHER" id="PTHR36607">
    <property type="entry name" value="1,2-DIHYDROXY-3-KETO-5-METHYLTHIOPENTENE DIOXYGENASE 4"/>
    <property type="match status" value="1"/>
</dbReference>
<dbReference type="InterPro" id="IPR019557">
    <property type="entry name" value="AminoTfrase-like_pln_mobile"/>
</dbReference>
<dbReference type="AlphaFoldDB" id="A0A1S3XA43"/>
<organism evidence="2">
    <name type="scientific">Nicotiana tabacum</name>
    <name type="common">Common tobacco</name>
    <dbReference type="NCBI Taxonomy" id="4097"/>
    <lineage>
        <taxon>Eukaryota</taxon>
        <taxon>Viridiplantae</taxon>
        <taxon>Streptophyta</taxon>
        <taxon>Embryophyta</taxon>
        <taxon>Tracheophyta</taxon>
        <taxon>Spermatophyta</taxon>
        <taxon>Magnoliopsida</taxon>
        <taxon>eudicotyledons</taxon>
        <taxon>Gunneridae</taxon>
        <taxon>Pentapetalae</taxon>
        <taxon>asterids</taxon>
        <taxon>lamiids</taxon>
        <taxon>Solanales</taxon>
        <taxon>Solanaceae</taxon>
        <taxon>Nicotianoideae</taxon>
        <taxon>Nicotianeae</taxon>
        <taxon>Nicotiana</taxon>
    </lineage>
</organism>
<dbReference type="OrthoDB" id="1642709at2759"/>
<sequence>MANFRDYTTPSSKLRYLIIETEDGIEQTKLLVHTSQAGRYAAPWPPLRNSLHVENWTMEHKSISNPLSKMWSLQAPIHRHVNIGSTLPNLGSRIIQGEVHWENTTTIEGEYRHIPGYWEWTEDVLGGSQQTLSTTKIYDAVYASLFTYYRNSNILQAFCEAWCPKTNTFLTKAGELSIPLWDLHILGDLPIAGSPYEEVVPETRELIGLNEKQVRFIPRSCEPAPLQKEKKFARLKSTNNPNGVIPETTRWSSDQETIFSKLRVRSDKKYETYVAAFLSIWLCVFVFPKVENSIRLETFKRASMMVGGRQINLAVPVLASIYHGLNKISRSSHLDQVKASFPIHYVYGWLAHYFKTHYPLAKGPSVPLMVSYSGEGAARYFDEKDGRKHIQNGEDIVWTPTMLTNSCPYYYMDNDAPQELESNYFMSLCFNYLLLRYGNSFIIKPYSPHRFGRQFGFYNVLGFLENDICNASLDEGIRFWRICTLYRSMSRAVFPPAGDPMEKPFSTNYMSWWEKTHGKFLENNLQALVDNVRLKSTTSLGGEDQGVGKTLAKVKKISTPIPKVVTQPKKRKLKSSKAALKEVVCTSTAIETHPLVLPFNTRVPQDTSQSTNEDQNWKRKRPNPVEIVEVQSVDSPSRTHTACNKELKTIGHPMVSPCDKLQVSDESIGGTTCKVKSSVIVKGVISSS</sequence>
<dbReference type="RefSeq" id="XP_016436633.1">
    <property type="nucleotide sequence ID" value="XM_016581147.1"/>
</dbReference>
<feature type="domain" description="Aminotransferase-like plant mobile" evidence="1">
    <location>
        <begin position="137"/>
        <end position="513"/>
    </location>
</feature>
<dbReference type="KEGG" id="nta:107762764"/>
<evidence type="ECO:0000259" key="1">
    <source>
        <dbReference type="Pfam" id="PF10536"/>
    </source>
</evidence>
<dbReference type="PaxDb" id="4097-A0A1S3XA43"/>
<gene>
    <name evidence="2" type="primary">LOC107762764</name>
</gene>
<proteinExistence type="predicted"/>
<dbReference type="OMA" id="IRFWRIC"/>
<dbReference type="Pfam" id="PF10536">
    <property type="entry name" value="PMD"/>
    <property type="match status" value="1"/>
</dbReference>
<reference evidence="2" key="1">
    <citation type="submission" date="2025-08" db="UniProtKB">
        <authorList>
            <consortium name="RefSeq"/>
        </authorList>
    </citation>
    <scope>IDENTIFICATION</scope>
</reference>
<dbReference type="PANTHER" id="PTHR36607:SF23">
    <property type="entry name" value="AMINOTRANSFERASE-LIKE PLANT MOBILE DOMAIN-CONTAINING PROTEIN"/>
    <property type="match status" value="1"/>
</dbReference>
<evidence type="ECO:0000313" key="2">
    <source>
        <dbReference type="RefSeq" id="XP_016436633.1"/>
    </source>
</evidence>
<accession>A0A1S3XA43</accession>